<proteinExistence type="predicted"/>
<evidence type="ECO:0000259" key="2">
    <source>
        <dbReference type="Pfam" id="PF13439"/>
    </source>
</evidence>
<dbReference type="PANTHER" id="PTHR45947">
    <property type="entry name" value="SULFOQUINOVOSYL TRANSFERASE SQD2"/>
    <property type="match status" value="1"/>
</dbReference>
<dbReference type="Gene3D" id="3.40.50.2000">
    <property type="entry name" value="Glycogen Phosphorylase B"/>
    <property type="match status" value="2"/>
</dbReference>
<evidence type="ECO:0000259" key="1">
    <source>
        <dbReference type="Pfam" id="PF00534"/>
    </source>
</evidence>
<evidence type="ECO:0000313" key="4">
    <source>
        <dbReference type="Proteomes" id="UP000034952"/>
    </source>
</evidence>
<dbReference type="SUPFAM" id="SSF53756">
    <property type="entry name" value="UDP-Glycosyltransferase/glycogen phosphorylase"/>
    <property type="match status" value="1"/>
</dbReference>
<feature type="domain" description="Glycosyl transferase family 1" evidence="1">
    <location>
        <begin position="206"/>
        <end position="374"/>
    </location>
</feature>
<comment type="caution">
    <text evidence="3">The sequence shown here is derived from an EMBL/GenBank/DDBJ whole genome shotgun (WGS) entry which is preliminary data.</text>
</comment>
<accession>A0A0G0B9B0</accession>
<keyword evidence="3" id="KW-0808">Transferase</keyword>
<dbReference type="EMBL" id="LBPY01000014">
    <property type="protein sequence ID" value="KKP66003.1"/>
    <property type="molecule type" value="Genomic_DNA"/>
</dbReference>
<name>A0A0G0B9B0_9BACT</name>
<protein>
    <submittedName>
        <fullName evidence="3">Glycosyl transferase group 1</fullName>
    </submittedName>
</protein>
<evidence type="ECO:0000313" key="3">
    <source>
        <dbReference type="EMBL" id="KKP66003.1"/>
    </source>
</evidence>
<organism evidence="3 4">
    <name type="scientific">Candidatus Nomurabacteria bacterium GW2011_GWE1_35_16</name>
    <dbReference type="NCBI Taxonomy" id="1618761"/>
    <lineage>
        <taxon>Bacteria</taxon>
        <taxon>Candidatus Nomuraibacteriota</taxon>
    </lineage>
</organism>
<dbReference type="Pfam" id="PF13439">
    <property type="entry name" value="Glyco_transf_4"/>
    <property type="match status" value="1"/>
</dbReference>
<dbReference type="InterPro" id="IPR050194">
    <property type="entry name" value="Glycosyltransferase_grp1"/>
</dbReference>
<dbReference type="Proteomes" id="UP000034952">
    <property type="component" value="Unassembled WGS sequence"/>
</dbReference>
<reference evidence="3 4" key="1">
    <citation type="journal article" date="2015" name="Nature">
        <title>rRNA introns, odd ribosomes, and small enigmatic genomes across a large radiation of phyla.</title>
        <authorList>
            <person name="Brown C.T."/>
            <person name="Hug L.A."/>
            <person name="Thomas B.C."/>
            <person name="Sharon I."/>
            <person name="Castelle C.J."/>
            <person name="Singh A."/>
            <person name="Wilkins M.J."/>
            <person name="Williams K.H."/>
            <person name="Banfield J.F."/>
        </authorList>
    </citation>
    <scope>NUCLEOTIDE SEQUENCE [LARGE SCALE GENOMIC DNA]</scope>
</reference>
<gene>
    <name evidence="3" type="ORF">UR64_C0014G0004</name>
</gene>
<dbReference type="GO" id="GO:0016757">
    <property type="term" value="F:glycosyltransferase activity"/>
    <property type="evidence" value="ECO:0007669"/>
    <property type="project" value="InterPro"/>
</dbReference>
<feature type="domain" description="Glycosyltransferase subfamily 4-like N-terminal" evidence="2">
    <location>
        <begin position="73"/>
        <end position="198"/>
    </location>
</feature>
<dbReference type="PANTHER" id="PTHR45947:SF3">
    <property type="entry name" value="SULFOQUINOVOSYL TRANSFERASE SQD2"/>
    <property type="match status" value="1"/>
</dbReference>
<sequence length="394" mass="45695">MFKDKDILFIVHNYNSFQKDLIEETAKYYRKVYVLVRYKPISKYIKRIPLKWLKKYDDSNVIDLSNIPQNIEVIRTPVWYIPLGFFNKFLGNLHYKSVERIIKKYKLEFDIVHSHFIWSSGYVGMKIKEKYGVPFVVTGHGFDVYSLPFKTKSWTNKTRKILESADAVITVSENNKRHLLRLGIDEKKIEIISNGFNPRLFSPIEKEIARKELNIPKDKKVLLTVGNLEQVKGHQYLIEAVKLLKEKYPNIFCYIIGGGSLQRTLQNRINLYGLEKNIHLTGPLLHEEINTWINACDVFVLPSLAESFGIVQLEAFACGKAVVATKNFGSREILTSGDYGILCEIANSEDLADKIDIALRKKWDTKKLMDYAKNFTWEQAAQDIVNIYERLLNA</sequence>
<dbReference type="InterPro" id="IPR001296">
    <property type="entry name" value="Glyco_trans_1"/>
</dbReference>
<dbReference type="InterPro" id="IPR028098">
    <property type="entry name" value="Glyco_trans_4-like_N"/>
</dbReference>
<dbReference type="AlphaFoldDB" id="A0A0G0B9B0"/>
<dbReference type="Pfam" id="PF00534">
    <property type="entry name" value="Glycos_transf_1"/>
    <property type="match status" value="1"/>
</dbReference>